<protein>
    <submittedName>
        <fullName evidence="1">Uncharacterized protein</fullName>
    </submittedName>
</protein>
<name>A0A821XWA1_9BILA</name>
<evidence type="ECO:0000313" key="1">
    <source>
        <dbReference type="EMBL" id="CAF4950599.1"/>
    </source>
</evidence>
<dbReference type="Proteomes" id="UP000663848">
    <property type="component" value="Unassembled WGS sequence"/>
</dbReference>
<dbReference type="AlphaFoldDB" id="A0A821XWA1"/>
<feature type="non-terminal residue" evidence="1">
    <location>
        <position position="1"/>
    </location>
</feature>
<proteinExistence type="predicted"/>
<dbReference type="EMBL" id="CAJOBR010022883">
    <property type="protein sequence ID" value="CAF4950599.1"/>
    <property type="molecule type" value="Genomic_DNA"/>
</dbReference>
<accession>A0A821XWA1</accession>
<comment type="caution">
    <text evidence="1">The sequence shown here is derived from an EMBL/GenBank/DDBJ whole genome shotgun (WGS) entry which is preliminary data.</text>
</comment>
<sequence>ATTFSQITNATYLSSSSASKSSSILTASMKTMPLPTVMITDCDRLQTDIIELDDFEPEKDWRRARPELRLLLNDRMPQAVR</sequence>
<gene>
    <name evidence="1" type="ORF">QYT958_LOCUS33447</name>
</gene>
<reference evidence="1" key="1">
    <citation type="submission" date="2021-02" db="EMBL/GenBank/DDBJ databases">
        <authorList>
            <person name="Nowell W R."/>
        </authorList>
    </citation>
    <scope>NUCLEOTIDE SEQUENCE</scope>
</reference>
<evidence type="ECO:0000313" key="2">
    <source>
        <dbReference type="Proteomes" id="UP000663848"/>
    </source>
</evidence>
<organism evidence="1 2">
    <name type="scientific">Rotaria socialis</name>
    <dbReference type="NCBI Taxonomy" id="392032"/>
    <lineage>
        <taxon>Eukaryota</taxon>
        <taxon>Metazoa</taxon>
        <taxon>Spiralia</taxon>
        <taxon>Gnathifera</taxon>
        <taxon>Rotifera</taxon>
        <taxon>Eurotatoria</taxon>
        <taxon>Bdelloidea</taxon>
        <taxon>Philodinida</taxon>
        <taxon>Philodinidae</taxon>
        <taxon>Rotaria</taxon>
    </lineage>
</organism>